<keyword evidence="2" id="KW-1185">Reference proteome</keyword>
<dbReference type="Proteomes" id="UP000196342">
    <property type="component" value="Unassembled WGS sequence"/>
</dbReference>
<evidence type="ECO:0000313" key="1">
    <source>
        <dbReference type="EMBL" id="OVE46700.1"/>
    </source>
</evidence>
<dbReference type="Gene3D" id="1.10.10.60">
    <property type="entry name" value="Homeodomain-like"/>
    <property type="match status" value="1"/>
</dbReference>
<comment type="caution">
    <text evidence="1">The sequence shown here is derived from an EMBL/GenBank/DDBJ whole genome shotgun (WGS) entry which is preliminary data.</text>
</comment>
<sequence>MANITKVTPEKVAAFLDALSESANVSSAAKKIKVSRTHLYRLRDEDEEFAAAWNEAVQLGTAALEDEAVRRAKVGTLRPVFYKGEKCGEIREYSDTLLIFLLKARDPDKYADRVRKELTGPGGGPIQQQTQISSVAEFQEVLKGIIDEV</sequence>
<proteinExistence type="predicted"/>
<organism evidence="1 2">
    <name type="scientific">Chromobacterium violaceum</name>
    <dbReference type="NCBI Taxonomy" id="536"/>
    <lineage>
        <taxon>Bacteria</taxon>
        <taxon>Pseudomonadati</taxon>
        <taxon>Pseudomonadota</taxon>
        <taxon>Betaproteobacteria</taxon>
        <taxon>Neisseriales</taxon>
        <taxon>Chromobacteriaceae</taxon>
        <taxon>Chromobacterium</taxon>
    </lineage>
</organism>
<reference evidence="1 2" key="1">
    <citation type="submission" date="2017-05" db="EMBL/GenBank/DDBJ databases">
        <title>Chromobacterium violaceum GHPS1 isolated from Hydrocarbon polluted soil in French Guiana display an awesome secondary metabolite arsenal and a battery of drug and heavy-metal-resistance and detoxification of xenobiotics proteins.</title>
        <authorList>
            <person name="Belbahri L."/>
        </authorList>
    </citation>
    <scope>NUCLEOTIDE SEQUENCE [LARGE SCALE GENOMIC DNA]</scope>
    <source>
        <strain evidence="1 2">GHPS1</strain>
    </source>
</reference>
<name>A0A202B5T5_CHRVL</name>
<accession>A0A202B5T5</accession>
<gene>
    <name evidence="1" type="ORF">CBW21_17540</name>
</gene>
<protein>
    <submittedName>
        <fullName evidence="1">Terminase</fullName>
    </submittedName>
</protein>
<dbReference type="RefSeq" id="WP_087698471.1">
    <property type="nucleotide sequence ID" value="NZ_JBCDMD010000003.1"/>
</dbReference>
<evidence type="ECO:0000313" key="2">
    <source>
        <dbReference type="Proteomes" id="UP000196342"/>
    </source>
</evidence>
<dbReference type="AlphaFoldDB" id="A0A202B5T5"/>
<dbReference type="EMBL" id="NHOO01000016">
    <property type="protein sequence ID" value="OVE46700.1"/>
    <property type="molecule type" value="Genomic_DNA"/>
</dbReference>